<dbReference type="SUPFAM" id="SSF50998">
    <property type="entry name" value="Quinoprotein alcohol dehydrogenase-like"/>
    <property type="match status" value="1"/>
</dbReference>
<name>A0ABQ3YJX3_9ACTN</name>
<dbReference type="InterPro" id="IPR011047">
    <property type="entry name" value="Quinoprotein_ADH-like_sf"/>
</dbReference>
<comment type="caution">
    <text evidence="1">The sequence shown here is derived from an EMBL/GenBank/DDBJ whole genome shotgun (WGS) entry which is preliminary data.</text>
</comment>
<keyword evidence="2" id="KW-1185">Reference proteome</keyword>
<dbReference type="Proteomes" id="UP000609879">
    <property type="component" value="Unassembled WGS sequence"/>
</dbReference>
<proteinExistence type="predicted"/>
<gene>
    <name evidence="1" type="ORF">Ade02nite_89470</name>
</gene>
<dbReference type="EMBL" id="BOMI01000189">
    <property type="protein sequence ID" value="GID80306.1"/>
    <property type="molecule type" value="Genomic_DNA"/>
</dbReference>
<evidence type="ECO:0000313" key="2">
    <source>
        <dbReference type="Proteomes" id="UP000609879"/>
    </source>
</evidence>
<sequence>MTLVPWAEGTVRAATGAGSRRASYPWLQRWDLVAGAEVPPEIYRLEDLAAPATPVPALDGRFVVAVDGDRLVGGSYAEGRDAWRTVWAFDLAGKRAGPAVTGAPITSVAIGAWPAVFIARADGTVSLVDLESGDPLCPALQLPAPARDMAVAGRRDLIVGTGTDVARFRPPTG</sequence>
<accession>A0ABQ3YJX3</accession>
<protein>
    <submittedName>
        <fullName evidence="1">Uncharacterized protein</fullName>
    </submittedName>
</protein>
<reference evidence="1 2" key="1">
    <citation type="submission" date="2021-01" db="EMBL/GenBank/DDBJ databases">
        <title>Whole genome shotgun sequence of Actinoplanes deccanensis NBRC 13994.</title>
        <authorList>
            <person name="Komaki H."/>
            <person name="Tamura T."/>
        </authorList>
    </citation>
    <scope>NUCLEOTIDE SEQUENCE [LARGE SCALE GENOMIC DNA]</scope>
    <source>
        <strain evidence="1 2">NBRC 13994</strain>
    </source>
</reference>
<organism evidence="1 2">
    <name type="scientific">Paractinoplanes deccanensis</name>
    <dbReference type="NCBI Taxonomy" id="113561"/>
    <lineage>
        <taxon>Bacteria</taxon>
        <taxon>Bacillati</taxon>
        <taxon>Actinomycetota</taxon>
        <taxon>Actinomycetes</taxon>
        <taxon>Micromonosporales</taxon>
        <taxon>Micromonosporaceae</taxon>
        <taxon>Paractinoplanes</taxon>
    </lineage>
</organism>
<evidence type="ECO:0000313" key="1">
    <source>
        <dbReference type="EMBL" id="GID80306.1"/>
    </source>
</evidence>